<sequence>MENNSRLTCKASNSPFKFMQGAMLSMVLLLTGYLYCNYVEAAPLQNAPAPSLFKEVKNDKAPEQIHDPRAHIIVYRIDEKNPAASKRVVNVFVNNQYYTSVMSGDRGTEISVCPGQKKLDVMFSQHDFVQPAKIEVPTPELKSGERYYYQLAVNDQQKITARLVPAKEAESVLTSLKAQSRTLSRVVNERSCSEAGESKLLNHPVASSLLNSDSSHAQSNAVKIADKSSKAQGAAYSLH</sequence>
<protein>
    <recommendedName>
        <fullName evidence="3">DUF2846 domain-containing protein</fullName>
    </recommendedName>
</protein>
<reference evidence="1 2" key="1">
    <citation type="submission" date="2019-11" db="EMBL/GenBank/DDBJ databases">
        <title>Draft Genome Sequence of Plant Growth-Promoting Rhizosphere-Associated Bacteria.</title>
        <authorList>
            <person name="Vasilyev I.Y."/>
            <person name="Radchenko V."/>
            <person name="Ilnitskaya E.V."/>
        </authorList>
    </citation>
    <scope>NUCLEOTIDE SEQUENCE [LARGE SCALE GENOMIC DNA]</scope>
    <source>
        <strain evidence="1 2">VRA_MhP_f</strain>
    </source>
</reference>
<evidence type="ECO:0000313" key="2">
    <source>
        <dbReference type="Proteomes" id="UP000461948"/>
    </source>
</evidence>
<gene>
    <name evidence="1" type="ORF">GKC49_02850</name>
</gene>
<proteinExistence type="predicted"/>
<dbReference type="AlphaFoldDB" id="A0A7X2MJ92"/>
<evidence type="ECO:0000313" key="1">
    <source>
        <dbReference type="EMBL" id="MSE14126.1"/>
    </source>
</evidence>
<comment type="caution">
    <text evidence="1">The sequence shown here is derived from an EMBL/GenBank/DDBJ whole genome shotgun (WGS) entry which is preliminary data.</text>
</comment>
<dbReference type="RefSeq" id="WP_156474969.1">
    <property type="nucleotide sequence ID" value="NZ_JANZKK010000010.1"/>
</dbReference>
<accession>A0A7X2MJ92</accession>
<dbReference type="Proteomes" id="UP000461948">
    <property type="component" value="Unassembled WGS sequence"/>
</dbReference>
<name>A0A7X2MJ92_ENTAG</name>
<organism evidence="1 2">
    <name type="scientific">Enterobacter agglomerans</name>
    <name type="common">Erwinia herbicola</name>
    <name type="synonym">Pantoea agglomerans</name>
    <dbReference type="NCBI Taxonomy" id="549"/>
    <lineage>
        <taxon>Bacteria</taxon>
        <taxon>Pseudomonadati</taxon>
        <taxon>Pseudomonadota</taxon>
        <taxon>Gammaproteobacteria</taxon>
        <taxon>Enterobacterales</taxon>
        <taxon>Erwiniaceae</taxon>
        <taxon>Pantoea</taxon>
        <taxon>Pantoea agglomerans group</taxon>
    </lineage>
</organism>
<dbReference type="EMBL" id="WKLC01000058">
    <property type="protein sequence ID" value="MSE14126.1"/>
    <property type="molecule type" value="Genomic_DNA"/>
</dbReference>
<evidence type="ECO:0008006" key="3">
    <source>
        <dbReference type="Google" id="ProtNLM"/>
    </source>
</evidence>